<evidence type="ECO:0000313" key="1">
    <source>
        <dbReference type="EMBL" id="EGW54146.1"/>
    </source>
</evidence>
<reference evidence="1 2" key="1">
    <citation type="journal article" date="2011" name="ISME J.">
        <title>The endosymbionts of the deep-sea tubeworms Riftia pachyptila and Tevnia jerichonana share an identical physiology as revealed by proteogenomic analyses.</title>
        <authorList>
            <person name="Gardebrecht A."/>
            <person name="Markert S."/>
            <person name="Felbeck H."/>
            <person name="Thuermer A."/>
            <person name="Albrecht D."/>
            <person name="Wollherr A."/>
            <person name="Kabisch J."/>
            <person name="Lehmann R."/>
            <person name="Daniel R."/>
            <person name="Liesegang H."/>
            <person name="Hecker M."/>
            <person name="Sievert S.M."/>
            <person name="Schweder T."/>
        </authorList>
    </citation>
    <scope>NUCLEOTIDE SEQUENCE [LARGE SCALE GENOMIC DNA]</scope>
</reference>
<dbReference type="AlphaFoldDB" id="G2FG73"/>
<dbReference type="GO" id="GO:0020037">
    <property type="term" value="F:heme binding"/>
    <property type="evidence" value="ECO:0007669"/>
    <property type="project" value="InterPro"/>
</dbReference>
<gene>
    <name evidence="1" type="ORF">TevJSym_ap00130</name>
</gene>
<dbReference type="SUPFAM" id="SSF46626">
    <property type="entry name" value="Cytochrome c"/>
    <property type="match status" value="1"/>
</dbReference>
<keyword evidence="2" id="KW-1185">Reference proteome</keyword>
<protein>
    <recommendedName>
        <fullName evidence="3">Cytochrome c, class I</fullName>
    </recommendedName>
</protein>
<evidence type="ECO:0008006" key="3">
    <source>
        <dbReference type="Google" id="ProtNLM"/>
    </source>
</evidence>
<accession>G2FG73</accession>
<proteinExistence type="predicted"/>
<sequence>MPGFADKLNNQQIDDILAWVQTHWSDEIYRVWYERNAQASKSIRPINGG</sequence>
<dbReference type="InterPro" id="IPR036909">
    <property type="entry name" value="Cyt_c-like_dom_sf"/>
</dbReference>
<dbReference type="GO" id="GO:0009055">
    <property type="term" value="F:electron transfer activity"/>
    <property type="evidence" value="ECO:0007669"/>
    <property type="project" value="InterPro"/>
</dbReference>
<comment type="caution">
    <text evidence="1">The sequence shown here is derived from an EMBL/GenBank/DDBJ whole genome shotgun (WGS) entry which is preliminary data.</text>
</comment>
<evidence type="ECO:0000313" key="2">
    <source>
        <dbReference type="Proteomes" id="UP000005167"/>
    </source>
</evidence>
<organism evidence="1 2">
    <name type="scientific">endosymbiont of Tevnia jerichonana</name>
    <name type="common">vent Tica</name>
    <dbReference type="NCBI Taxonomy" id="1049564"/>
    <lineage>
        <taxon>Bacteria</taxon>
        <taxon>Pseudomonadati</taxon>
        <taxon>Pseudomonadota</taxon>
        <taxon>Gammaproteobacteria</taxon>
        <taxon>sulfur-oxidizing symbionts</taxon>
    </lineage>
</organism>
<dbReference type="EMBL" id="AFZB01000016">
    <property type="protein sequence ID" value="EGW54146.1"/>
    <property type="molecule type" value="Genomic_DNA"/>
</dbReference>
<dbReference type="Proteomes" id="UP000005167">
    <property type="component" value="Unassembled WGS sequence"/>
</dbReference>
<name>G2FG73_9GAMM</name>